<dbReference type="InterPro" id="IPR036555">
    <property type="entry name" value="NusA_N_sf"/>
</dbReference>
<evidence type="ECO:0000256" key="1">
    <source>
        <dbReference type="ARBA" id="ARBA00022472"/>
    </source>
</evidence>
<dbReference type="Proteomes" id="UP000460298">
    <property type="component" value="Unassembled WGS sequence"/>
</dbReference>
<dbReference type="InterPro" id="IPR025249">
    <property type="entry name" value="TF_NusA_KH_1st"/>
</dbReference>
<dbReference type="PANTHER" id="PTHR22648:SF0">
    <property type="entry name" value="TRANSCRIPTION TERMINATION_ANTITERMINATION PROTEIN NUSA"/>
    <property type="match status" value="1"/>
</dbReference>
<dbReference type="NCBIfam" id="TIGR01953">
    <property type="entry name" value="NusA"/>
    <property type="match status" value="1"/>
</dbReference>
<dbReference type="CDD" id="cd22529">
    <property type="entry name" value="KH-II_NusA_rpt2"/>
    <property type="match status" value="1"/>
</dbReference>
<dbReference type="GO" id="GO:0005829">
    <property type="term" value="C:cytosol"/>
    <property type="evidence" value="ECO:0007669"/>
    <property type="project" value="TreeGrafter"/>
</dbReference>
<evidence type="ECO:0000313" key="11">
    <source>
        <dbReference type="EMBL" id="KAB2929585.1"/>
    </source>
</evidence>
<evidence type="ECO:0000259" key="10">
    <source>
        <dbReference type="Pfam" id="PF26594"/>
    </source>
</evidence>
<dbReference type="EMBL" id="WBUI01000029">
    <property type="protein sequence ID" value="KAB2929585.1"/>
    <property type="molecule type" value="Genomic_DNA"/>
</dbReference>
<evidence type="ECO:0000256" key="2">
    <source>
        <dbReference type="ARBA" id="ARBA00022490"/>
    </source>
</evidence>
<dbReference type="FunFam" id="3.30.300.20:FF:000005">
    <property type="entry name" value="Transcription termination/antitermination protein NusA"/>
    <property type="match status" value="1"/>
</dbReference>
<name>A0A833GXY5_9LEPT</name>
<comment type="function">
    <text evidence="7">Participates in both transcription termination and antitermination.</text>
</comment>
<dbReference type="Gene3D" id="3.30.300.20">
    <property type="match status" value="2"/>
</dbReference>
<keyword evidence="1 7" id="KW-0806">Transcription termination</keyword>
<dbReference type="PANTHER" id="PTHR22648">
    <property type="entry name" value="TRANSCRIPTION TERMINATION FACTOR NUSA"/>
    <property type="match status" value="1"/>
</dbReference>
<evidence type="ECO:0000256" key="7">
    <source>
        <dbReference type="HAMAP-Rule" id="MF_00945"/>
    </source>
</evidence>
<dbReference type="Gene3D" id="2.40.50.140">
    <property type="entry name" value="Nucleic acid-binding proteins"/>
    <property type="match status" value="1"/>
</dbReference>
<dbReference type="Gene3D" id="3.30.1480.10">
    <property type="entry name" value="NusA, N-terminal domain"/>
    <property type="match status" value="1"/>
</dbReference>
<dbReference type="GO" id="GO:0000166">
    <property type="term" value="F:nucleotide binding"/>
    <property type="evidence" value="ECO:0007669"/>
    <property type="project" value="InterPro"/>
</dbReference>
<dbReference type="Gene3D" id="1.10.150.20">
    <property type="entry name" value="5' to 3' exonuclease, C-terminal subdomain"/>
    <property type="match status" value="1"/>
</dbReference>
<dbReference type="InterPro" id="IPR010995">
    <property type="entry name" value="DNA_repair_Rad51/TF_NusA_a-hlx"/>
</dbReference>
<dbReference type="Pfam" id="PF14520">
    <property type="entry name" value="HHH_5"/>
    <property type="match status" value="1"/>
</dbReference>
<dbReference type="CDD" id="cd04455">
    <property type="entry name" value="S1_NusA"/>
    <property type="match status" value="1"/>
</dbReference>
<dbReference type="SUPFAM" id="SSF50249">
    <property type="entry name" value="Nucleic acid-binding proteins"/>
    <property type="match status" value="1"/>
</dbReference>
<dbReference type="SUPFAM" id="SSF47794">
    <property type="entry name" value="Rad51 N-terminal domain-like"/>
    <property type="match status" value="1"/>
</dbReference>
<dbReference type="InterPro" id="IPR030842">
    <property type="entry name" value="TF_NusA_bacterial"/>
</dbReference>
<comment type="subcellular location">
    <subcellularLocation>
        <location evidence="7">Cytoplasm</location>
    </subcellularLocation>
</comment>
<reference evidence="11 12" key="1">
    <citation type="submission" date="2019-10" db="EMBL/GenBank/DDBJ databases">
        <title>Extracellular Electron Transfer in a Candidatus Methanoperedens spp. Enrichment Culture.</title>
        <authorList>
            <person name="Berger S."/>
            <person name="Rangel Shaw D."/>
            <person name="Berben T."/>
            <person name="In 'T Zandt M."/>
            <person name="Frank J."/>
            <person name="Reimann J."/>
            <person name="Jetten M.S.M."/>
            <person name="Welte C.U."/>
        </authorList>
    </citation>
    <scope>NUCLEOTIDE SEQUENCE [LARGE SCALE GENOMIC DNA]</scope>
    <source>
        <strain evidence="11">SB12</strain>
    </source>
</reference>
<protein>
    <recommendedName>
        <fullName evidence="7">Transcription termination/antitermination protein NusA</fullName>
    </recommendedName>
</protein>
<comment type="subunit">
    <text evidence="7">Monomer. Binds directly to the core enzyme of the DNA-dependent RNA polymerase and to nascent RNA.</text>
</comment>
<keyword evidence="4 7" id="KW-0694">RNA-binding</keyword>
<dbReference type="AlphaFoldDB" id="A0A833GXY5"/>
<dbReference type="InterPro" id="IPR009019">
    <property type="entry name" value="KH_sf_prok-type"/>
</dbReference>
<evidence type="ECO:0000256" key="6">
    <source>
        <dbReference type="ARBA" id="ARBA00023163"/>
    </source>
</evidence>
<gene>
    <name evidence="7 11" type="primary">nusA</name>
    <name evidence="11" type="ORF">F9K24_19530</name>
</gene>
<comment type="similarity">
    <text evidence="7">Belongs to the NusA family.</text>
</comment>
<dbReference type="GO" id="GO:0031564">
    <property type="term" value="P:transcription antitermination"/>
    <property type="evidence" value="ECO:0007669"/>
    <property type="project" value="UniProtKB-UniRule"/>
</dbReference>
<keyword evidence="6 7" id="KW-0804">Transcription</keyword>
<evidence type="ECO:0000313" key="12">
    <source>
        <dbReference type="Proteomes" id="UP000460298"/>
    </source>
</evidence>
<dbReference type="FunFam" id="3.30.300.20:FF:000002">
    <property type="entry name" value="Transcription termination/antitermination protein NusA"/>
    <property type="match status" value="1"/>
</dbReference>
<evidence type="ECO:0000256" key="5">
    <source>
        <dbReference type="ARBA" id="ARBA00023015"/>
    </source>
</evidence>
<dbReference type="SUPFAM" id="SSF54814">
    <property type="entry name" value="Prokaryotic type KH domain (KH-domain type II)"/>
    <property type="match status" value="2"/>
</dbReference>
<feature type="domain" description="NusA-like second KH" evidence="10">
    <location>
        <begin position="299"/>
        <end position="362"/>
    </location>
</feature>
<evidence type="ECO:0000256" key="3">
    <source>
        <dbReference type="ARBA" id="ARBA00022814"/>
    </source>
</evidence>
<evidence type="ECO:0000259" key="8">
    <source>
        <dbReference type="Pfam" id="PF08529"/>
    </source>
</evidence>
<feature type="domain" description="Transcription factor NusA N-terminal" evidence="8">
    <location>
        <begin position="17"/>
        <end position="136"/>
    </location>
</feature>
<dbReference type="Pfam" id="PF26594">
    <property type="entry name" value="KH_NusA_2nd"/>
    <property type="match status" value="1"/>
</dbReference>
<dbReference type="InterPro" id="IPR058582">
    <property type="entry name" value="KH_NusA_2nd"/>
</dbReference>
<dbReference type="Pfam" id="PF13184">
    <property type="entry name" value="KH_NusA_1st"/>
    <property type="match status" value="1"/>
</dbReference>
<proteinExistence type="inferred from homology"/>
<dbReference type="GO" id="GO:0003700">
    <property type="term" value="F:DNA-binding transcription factor activity"/>
    <property type="evidence" value="ECO:0007669"/>
    <property type="project" value="InterPro"/>
</dbReference>
<feature type="domain" description="Transcription factor NusA first KH" evidence="9">
    <location>
        <begin position="217"/>
        <end position="293"/>
    </location>
</feature>
<comment type="caution">
    <text evidence="11">The sequence shown here is derived from an EMBL/GenBank/DDBJ whole genome shotgun (WGS) entry which is preliminary data.</text>
</comment>
<dbReference type="CDD" id="cd02134">
    <property type="entry name" value="KH-II_NusA_rpt1"/>
    <property type="match status" value="1"/>
</dbReference>
<dbReference type="HAMAP" id="MF_00945_B">
    <property type="entry name" value="NusA_B"/>
    <property type="match status" value="1"/>
</dbReference>
<keyword evidence="2 7" id="KW-0963">Cytoplasm</keyword>
<dbReference type="InterPro" id="IPR013735">
    <property type="entry name" value="TF_NusA_N"/>
</dbReference>
<evidence type="ECO:0000259" key="9">
    <source>
        <dbReference type="Pfam" id="PF13184"/>
    </source>
</evidence>
<dbReference type="InterPro" id="IPR012340">
    <property type="entry name" value="NA-bd_OB-fold"/>
</dbReference>
<keyword evidence="5 7" id="KW-0805">Transcription regulation</keyword>
<dbReference type="Pfam" id="PF08529">
    <property type="entry name" value="NusA_N"/>
    <property type="match status" value="1"/>
</dbReference>
<dbReference type="GO" id="GO:0006353">
    <property type="term" value="P:DNA-templated transcription termination"/>
    <property type="evidence" value="ECO:0007669"/>
    <property type="project" value="UniProtKB-UniRule"/>
</dbReference>
<evidence type="ECO:0000256" key="4">
    <source>
        <dbReference type="ARBA" id="ARBA00022884"/>
    </source>
</evidence>
<accession>A0A833GXY5</accession>
<dbReference type="SUPFAM" id="SSF69705">
    <property type="entry name" value="Transcription factor NusA, N-terminal domain"/>
    <property type="match status" value="1"/>
</dbReference>
<sequence>MAVKKSAKQQGPDLAAFFESLRELAQMRNLSYDQVIEIFRGTVLSACQKKFGLDADLDVILEPKVPEVSVVARYTVVEKVENADRELTETDAKTTHPDAAVGQTIERKEYLTDFSRIGTTNIRNIFSQRIKELERELVFNDYKDRVGELTNGQFLRWRDKEIVYVDLGKAEGILPRKEQIPGDRFHPGSRIKAVIKAVELKKDKSRDPGPYILLSRASGDFVKRLFEQEIPEVYDGIVEILNVAREAGFRTKLLVRSNRMDVDPVGACVGIKGVRIQSIVRELQNERIDIISYKEDPAFLIAEALSPARVQEVRVDTGAREALVVVPDDSYSAAIGMAGKNVRLASQLTGYRLIVKSQSQYEQEYSSPEARARLEELFSDRKEEATSDQALDDDSTPLSELPGLTRRVIEILNSAGINSVEELVETDESELEKIDGIGKTTAQLIMKIIRENIEFEEV</sequence>
<dbReference type="InterPro" id="IPR010213">
    <property type="entry name" value="TF_NusA"/>
</dbReference>
<keyword evidence="3 7" id="KW-0889">Transcription antitermination</keyword>
<organism evidence="11 12">
    <name type="scientific">Leptonema illini</name>
    <dbReference type="NCBI Taxonomy" id="183"/>
    <lineage>
        <taxon>Bacteria</taxon>
        <taxon>Pseudomonadati</taxon>
        <taxon>Spirochaetota</taxon>
        <taxon>Spirochaetia</taxon>
        <taxon>Leptospirales</taxon>
        <taxon>Leptospiraceae</taxon>
        <taxon>Leptonema</taxon>
    </lineage>
</organism>
<dbReference type="InterPro" id="IPR015946">
    <property type="entry name" value="KH_dom-like_a/b"/>
</dbReference>
<dbReference type="GO" id="GO:0003723">
    <property type="term" value="F:RNA binding"/>
    <property type="evidence" value="ECO:0007669"/>
    <property type="project" value="UniProtKB-UniRule"/>
</dbReference>